<dbReference type="EMBL" id="CBXE010000036">
    <property type="protein sequence ID" value="CDL79974.1"/>
    <property type="molecule type" value="Genomic_DNA"/>
</dbReference>
<evidence type="ECO:0000313" key="1">
    <source>
        <dbReference type="EMBL" id="CDL79974.1"/>
    </source>
</evidence>
<protein>
    <submittedName>
        <fullName evidence="1">Uncharacterized protein</fullName>
    </submittedName>
</protein>
<dbReference type="RefSeq" id="WP_038260584.1">
    <property type="nucleotide sequence ID" value="NZ_CAWLVK010000036.1"/>
</dbReference>
<dbReference type="AlphaFoldDB" id="W1INH8"/>
<reference evidence="1 2" key="1">
    <citation type="submission" date="2013-11" db="EMBL/GenBank/DDBJ databases">
        <title>Draft genome sequence and annotation of the entomopathogenic bacterium, Xenorhabdus cabanillasi strain JM26.</title>
        <authorList>
            <person name="Gualtieri M."/>
            <person name="Ogier J.C."/>
            <person name="Pages S."/>
            <person name="Givaudan A."/>
            <person name="Gaudriault S."/>
        </authorList>
    </citation>
    <scope>NUCLEOTIDE SEQUENCE [LARGE SCALE GENOMIC DNA]</scope>
    <source>
        <strain evidence="1 2">JM26</strain>
    </source>
</reference>
<evidence type="ECO:0000313" key="2">
    <source>
        <dbReference type="Proteomes" id="UP000019197"/>
    </source>
</evidence>
<accession>W1INH8</accession>
<dbReference type="Proteomes" id="UP000019197">
    <property type="component" value="Unassembled WGS sequence"/>
</dbReference>
<proteinExistence type="predicted"/>
<gene>
    <name evidence="1" type="ORF">XCR1_1300020</name>
</gene>
<sequence length="136" mass="16002">MNNKEEEKKELSKNIDITELLKFSQEIKKHLTAIIEEIIKSEYDRKSDHNIESKWESIYSILSTRRLIEICNAIDSLAEFQKNKPVAYMVLDEIYNEVITYKGNEEIANKIAEVHNSSELFNCKVIPLYCYPQKNK</sequence>
<organism evidence="1 2">
    <name type="scientific">Xenorhabdus cabanillasii JM26</name>
    <dbReference type="NCBI Taxonomy" id="1427517"/>
    <lineage>
        <taxon>Bacteria</taxon>
        <taxon>Pseudomonadati</taxon>
        <taxon>Pseudomonadota</taxon>
        <taxon>Gammaproteobacteria</taxon>
        <taxon>Enterobacterales</taxon>
        <taxon>Morganellaceae</taxon>
        <taxon>Xenorhabdus</taxon>
    </lineage>
</organism>
<comment type="caution">
    <text evidence="1">The sequence shown here is derived from an EMBL/GenBank/DDBJ whole genome shotgun (WGS) entry which is preliminary data.</text>
</comment>
<name>W1INH8_9GAMM</name>